<feature type="compositionally biased region" description="Polar residues" evidence="1">
    <location>
        <begin position="327"/>
        <end position="341"/>
    </location>
</feature>
<dbReference type="KEGG" id="tps:THAPSDRAFT_8928"/>
<feature type="compositionally biased region" description="Low complexity" evidence="1">
    <location>
        <begin position="242"/>
        <end position="256"/>
    </location>
</feature>
<protein>
    <submittedName>
        <fullName evidence="2">Uncharacterized protein</fullName>
    </submittedName>
</protein>
<evidence type="ECO:0000313" key="2">
    <source>
        <dbReference type="EMBL" id="EED89577.1"/>
    </source>
</evidence>
<organism evidence="2 3">
    <name type="scientific">Thalassiosira pseudonana</name>
    <name type="common">Marine diatom</name>
    <name type="synonym">Cyclotella nana</name>
    <dbReference type="NCBI Taxonomy" id="35128"/>
    <lineage>
        <taxon>Eukaryota</taxon>
        <taxon>Sar</taxon>
        <taxon>Stramenopiles</taxon>
        <taxon>Ochrophyta</taxon>
        <taxon>Bacillariophyta</taxon>
        <taxon>Coscinodiscophyceae</taxon>
        <taxon>Thalassiosirophycidae</taxon>
        <taxon>Thalassiosirales</taxon>
        <taxon>Thalassiosiraceae</taxon>
        <taxon>Thalassiosira</taxon>
    </lineage>
</organism>
<feature type="region of interest" description="Disordered" evidence="1">
    <location>
        <begin position="288"/>
        <end position="354"/>
    </location>
</feature>
<dbReference type="RefSeq" id="XP_002293116.1">
    <property type="nucleotide sequence ID" value="XM_002293080.1"/>
</dbReference>
<dbReference type="InParanoid" id="B8C9W4"/>
<reference evidence="2 3" key="2">
    <citation type="journal article" date="2008" name="Nature">
        <title>The Phaeodactylum genome reveals the evolutionary history of diatom genomes.</title>
        <authorList>
            <person name="Bowler C."/>
            <person name="Allen A.E."/>
            <person name="Badger J.H."/>
            <person name="Grimwood J."/>
            <person name="Jabbari K."/>
            <person name="Kuo A."/>
            <person name="Maheswari U."/>
            <person name="Martens C."/>
            <person name="Maumus F."/>
            <person name="Otillar R.P."/>
            <person name="Rayko E."/>
            <person name="Salamov A."/>
            <person name="Vandepoele K."/>
            <person name="Beszteri B."/>
            <person name="Gruber A."/>
            <person name="Heijde M."/>
            <person name="Katinka M."/>
            <person name="Mock T."/>
            <person name="Valentin K."/>
            <person name="Verret F."/>
            <person name="Berges J.A."/>
            <person name="Brownlee C."/>
            <person name="Cadoret J.P."/>
            <person name="Chiovitti A."/>
            <person name="Choi C.J."/>
            <person name="Coesel S."/>
            <person name="De Martino A."/>
            <person name="Detter J.C."/>
            <person name="Durkin C."/>
            <person name="Falciatore A."/>
            <person name="Fournet J."/>
            <person name="Haruta M."/>
            <person name="Huysman M.J."/>
            <person name="Jenkins B.D."/>
            <person name="Jiroutova K."/>
            <person name="Jorgensen R.E."/>
            <person name="Joubert Y."/>
            <person name="Kaplan A."/>
            <person name="Kroger N."/>
            <person name="Kroth P.G."/>
            <person name="La Roche J."/>
            <person name="Lindquist E."/>
            <person name="Lommer M."/>
            <person name="Martin-Jezequel V."/>
            <person name="Lopez P.J."/>
            <person name="Lucas S."/>
            <person name="Mangogna M."/>
            <person name="McGinnis K."/>
            <person name="Medlin L.K."/>
            <person name="Montsant A."/>
            <person name="Oudot-Le Secq M.P."/>
            <person name="Napoli C."/>
            <person name="Obornik M."/>
            <person name="Parker M.S."/>
            <person name="Petit J.L."/>
            <person name="Porcel B.M."/>
            <person name="Poulsen N."/>
            <person name="Robison M."/>
            <person name="Rychlewski L."/>
            <person name="Rynearson T.A."/>
            <person name="Schmutz J."/>
            <person name="Shapiro H."/>
            <person name="Siaut M."/>
            <person name="Stanley M."/>
            <person name="Sussman M.R."/>
            <person name="Taylor A.R."/>
            <person name="Vardi A."/>
            <person name="von Dassow P."/>
            <person name="Vyverman W."/>
            <person name="Willis A."/>
            <person name="Wyrwicz L.S."/>
            <person name="Rokhsar D.S."/>
            <person name="Weissenbach J."/>
            <person name="Armbrust E.V."/>
            <person name="Green B.R."/>
            <person name="Van de Peer Y."/>
            <person name="Grigoriev I.V."/>
        </authorList>
    </citation>
    <scope>NUCLEOTIDE SEQUENCE [LARGE SCALE GENOMIC DNA]</scope>
    <source>
        <strain evidence="2 3">CCMP1335</strain>
    </source>
</reference>
<evidence type="ECO:0000256" key="1">
    <source>
        <dbReference type="SAM" id="MobiDB-lite"/>
    </source>
</evidence>
<dbReference type="AlphaFoldDB" id="B8C9W4"/>
<dbReference type="GeneID" id="7449355"/>
<dbReference type="PaxDb" id="35128-Thaps8928"/>
<sequence length="383" mass="42599">MPPSTIANSGARRRIATSSRLHSSEKNVVRINSINNEVETPSSNNSHRQWSKSVNDGASSSPRKSCRSIQSHDEEAIARLEERIRAKIEQESSPKSVKSKVSRESLNRPEGATRYLETGMPNLETGMSKLSTSQKSIDQECSSPKSVKSTVSRESLNRSERATRYLESGMPKLSSPQKSRRAILTEKLERKKSEQSVDAESLVAAHVTDKKVEGNPSLRSSKRSLDEKIKLKKMLSEKHNMSASVTSTTSVASNNSHLNQSNTTLESWENLRGALEYAECTSSRDVYKSTSSILGRGGERVGSGDTKEKDSRRTFQSRSRRNKVQPAPSSSKTSQRNVSMASSQRRSNRATTTSSSIVVDTWDDLEDVLRRIEAESMRTLPRY</sequence>
<gene>
    <name evidence="2" type="ORF">THAPSDRAFT_8928</name>
</gene>
<dbReference type="HOGENOM" id="CLU_722600_0_0_1"/>
<reference evidence="2 3" key="1">
    <citation type="journal article" date="2004" name="Science">
        <title>The genome of the diatom Thalassiosira pseudonana: ecology, evolution, and metabolism.</title>
        <authorList>
            <person name="Armbrust E.V."/>
            <person name="Berges J.A."/>
            <person name="Bowler C."/>
            <person name="Green B.R."/>
            <person name="Martinez D."/>
            <person name="Putnam N.H."/>
            <person name="Zhou S."/>
            <person name="Allen A.E."/>
            <person name="Apt K.E."/>
            <person name="Bechner M."/>
            <person name="Brzezinski M.A."/>
            <person name="Chaal B.K."/>
            <person name="Chiovitti A."/>
            <person name="Davis A.K."/>
            <person name="Demarest M.S."/>
            <person name="Detter J.C."/>
            <person name="Glavina T."/>
            <person name="Goodstein D."/>
            <person name="Hadi M.Z."/>
            <person name="Hellsten U."/>
            <person name="Hildebrand M."/>
            <person name="Jenkins B.D."/>
            <person name="Jurka J."/>
            <person name="Kapitonov V.V."/>
            <person name="Kroger N."/>
            <person name="Lau W.W."/>
            <person name="Lane T.W."/>
            <person name="Larimer F.W."/>
            <person name="Lippmeier J.C."/>
            <person name="Lucas S."/>
            <person name="Medina M."/>
            <person name="Montsant A."/>
            <person name="Obornik M."/>
            <person name="Parker M.S."/>
            <person name="Palenik B."/>
            <person name="Pazour G.J."/>
            <person name="Richardson P.M."/>
            <person name="Rynearson T.A."/>
            <person name="Saito M.A."/>
            <person name="Schwartz D.C."/>
            <person name="Thamatrakoln K."/>
            <person name="Valentin K."/>
            <person name="Vardi A."/>
            <person name="Wilkerson F.P."/>
            <person name="Rokhsar D.S."/>
        </authorList>
    </citation>
    <scope>NUCLEOTIDE SEQUENCE [LARGE SCALE GENOMIC DNA]</scope>
    <source>
        <strain evidence="2 3">CCMP1335</strain>
    </source>
</reference>
<feature type="compositionally biased region" description="Basic and acidic residues" evidence="1">
    <location>
        <begin position="155"/>
        <end position="164"/>
    </location>
</feature>
<dbReference type="EMBL" id="CM000647">
    <property type="protein sequence ID" value="EED89577.1"/>
    <property type="molecule type" value="Genomic_DNA"/>
</dbReference>
<feature type="compositionally biased region" description="Low complexity" evidence="1">
    <location>
        <begin position="342"/>
        <end position="354"/>
    </location>
</feature>
<dbReference type="Proteomes" id="UP000001449">
    <property type="component" value="Chromosome 12"/>
</dbReference>
<feature type="compositionally biased region" description="Polar residues" evidence="1">
    <location>
        <begin position="30"/>
        <end position="69"/>
    </location>
</feature>
<feature type="region of interest" description="Disordered" evidence="1">
    <location>
        <begin position="236"/>
        <end position="261"/>
    </location>
</feature>
<evidence type="ECO:0000313" key="3">
    <source>
        <dbReference type="Proteomes" id="UP000001449"/>
    </source>
</evidence>
<accession>B8C9W4</accession>
<feature type="compositionally biased region" description="Polar residues" evidence="1">
    <location>
        <begin position="128"/>
        <end position="154"/>
    </location>
</feature>
<feature type="region of interest" description="Disordered" evidence="1">
    <location>
        <begin position="1"/>
        <end position="72"/>
    </location>
</feature>
<proteinExistence type="predicted"/>
<feature type="region of interest" description="Disordered" evidence="1">
    <location>
        <begin position="86"/>
        <end position="180"/>
    </location>
</feature>
<name>B8C9W4_THAPS</name>
<keyword evidence="3" id="KW-1185">Reference proteome</keyword>